<feature type="compositionally biased region" description="Polar residues" evidence="1">
    <location>
        <begin position="29"/>
        <end position="44"/>
    </location>
</feature>
<evidence type="ECO:0000313" key="3">
    <source>
        <dbReference type="Proteomes" id="UP000614424"/>
    </source>
</evidence>
<accession>A0A8J6TEU3</accession>
<gene>
    <name evidence="2" type="ORF">H8E41_03795</name>
</gene>
<feature type="region of interest" description="Disordered" evidence="1">
    <location>
        <begin position="1"/>
        <end position="45"/>
    </location>
</feature>
<sequence>MLAGEQVEDVVSPSPEHIAAQPPSEPLDSPNSSESFRQSQQAIQEAQDLADLTDLREKALNSQPAAGQDSVFDSKYGNRSLIKH</sequence>
<protein>
    <submittedName>
        <fullName evidence="2">Uncharacterized protein</fullName>
    </submittedName>
</protein>
<reference evidence="2 3" key="1">
    <citation type="submission" date="2020-08" db="EMBL/GenBank/DDBJ databases">
        <title>Bridging the membrane lipid divide: bacteria of the FCB group superphylum have the potential to synthesize archaeal ether lipids.</title>
        <authorList>
            <person name="Villanueva L."/>
            <person name="Von Meijenfeldt F.A.B."/>
            <person name="Westbye A.B."/>
            <person name="Yadav S."/>
            <person name="Hopmans E.C."/>
            <person name="Dutilh B.E."/>
            <person name="Sinninghe Damste J.S."/>
        </authorList>
    </citation>
    <scope>NUCLEOTIDE SEQUENCE [LARGE SCALE GENOMIC DNA]</scope>
    <source>
        <strain evidence="2">NIOZ-UU47</strain>
    </source>
</reference>
<dbReference type="AlphaFoldDB" id="A0A8J6TEU3"/>
<evidence type="ECO:0000256" key="1">
    <source>
        <dbReference type="SAM" id="MobiDB-lite"/>
    </source>
</evidence>
<comment type="caution">
    <text evidence="2">The sequence shown here is derived from an EMBL/GenBank/DDBJ whole genome shotgun (WGS) entry which is preliminary data.</text>
</comment>
<dbReference type="EMBL" id="JACNJZ010000065">
    <property type="protein sequence ID" value="MBC8317003.1"/>
    <property type="molecule type" value="Genomic_DNA"/>
</dbReference>
<name>A0A8J6TEU3_9BACT</name>
<dbReference type="Proteomes" id="UP000614424">
    <property type="component" value="Unassembled WGS sequence"/>
</dbReference>
<proteinExistence type="predicted"/>
<feature type="region of interest" description="Disordered" evidence="1">
    <location>
        <begin position="59"/>
        <end position="84"/>
    </location>
</feature>
<evidence type="ECO:0000313" key="2">
    <source>
        <dbReference type="EMBL" id="MBC8317003.1"/>
    </source>
</evidence>
<organism evidence="2 3">
    <name type="scientific">Candidatus Desulfobia pelagia</name>
    <dbReference type="NCBI Taxonomy" id="2841692"/>
    <lineage>
        <taxon>Bacteria</taxon>
        <taxon>Pseudomonadati</taxon>
        <taxon>Thermodesulfobacteriota</taxon>
        <taxon>Desulfobulbia</taxon>
        <taxon>Desulfobulbales</taxon>
        <taxon>Desulfobulbaceae</taxon>
        <taxon>Candidatus Desulfobia</taxon>
    </lineage>
</organism>